<dbReference type="Gramene" id="TVU24951">
    <property type="protein sequence ID" value="TVU24951"/>
    <property type="gene ID" value="EJB05_27422"/>
</dbReference>
<dbReference type="SUPFAM" id="SSF81383">
    <property type="entry name" value="F-box domain"/>
    <property type="match status" value="1"/>
</dbReference>
<evidence type="ECO:0000313" key="3">
    <source>
        <dbReference type="EMBL" id="TVU24951.1"/>
    </source>
</evidence>
<dbReference type="PANTHER" id="PTHR44586:SF14">
    <property type="entry name" value="F-BOX DOMAIN CONTAINING PROTEIN, EXPRESSED"/>
    <property type="match status" value="1"/>
</dbReference>
<dbReference type="InterPro" id="IPR001810">
    <property type="entry name" value="F-box_dom"/>
</dbReference>
<dbReference type="OrthoDB" id="695192at2759"/>
<dbReference type="EMBL" id="RWGY01000013">
    <property type="protein sequence ID" value="TVU24951.1"/>
    <property type="molecule type" value="Genomic_DNA"/>
</dbReference>
<dbReference type="Pfam" id="PF03478">
    <property type="entry name" value="Beta-prop_KIB1-4"/>
    <property type="match status" value="1"/>
</dbReference>
<gene>
    <name evidence="3" type="ORF">EJB05_27422</name>
</gene>
<comment type="caution">
    <text evidence="3">The sequence shown here is derived from an EMBL/GenBank/DDBJ whole genome shotgun (WGS) entry which is preliminary data.</text>
</comment>
<dbReference type="PANTHER" id="PTHR44586">
    <property type="entry name" value="F-BOX DOMAIN CONTAINING PROTEIN, EXPRESSED"/>
    <property type="match status" value="1"/>
</dbReference>
<feature type="non-terminal residue" evidence="3">
    <location>
        <position position="1"/>
    </location>
</feature>
<evidence type="ECO:0000313" key="4">
    <source>
        <dbReference type="Proteomes" id="UP000324897"/>
    </source>
</evidence>
<dbReference type="AlphaFoldDB" id="A0A5J9UNX9"/>
<protein>
    <recommendedName>
        <fullName evidence="2">F-box domain-containing protein</fullName>
    </recommendedName>
</protein>
<feature type="signal peptide" evidence="1">
    <location>
        <begin position="1"/>
        <end position="21"/>
    </location>
</feature>
<reference evidence="3 4" key="1">
    <citation type="journal article" date="2019" name="Sci. Rep.">
        <title>A high-quality genome of Eragrostis curvula grass provides insights into Poaceae evolution and supports new strategies to enhance forage quality.</title>
        <authorList>
            <person name="Carballo J."/>
            <person name="Santos B.A.C.M."/>
            <person name="Zappacosta D."/>
            <person name="Garbus I."/>
            <person name="Selva J.P."/>
            <person name="Gallo C.A."/>
            <person name="Diaz A."/>
            <person name="Albertini E."/>
            <person name="Caccamo M."/>
            <person name="Echenique V."/>
        </authorList>
    </citation>
    <scope>NUCLEOTIDE SEQUENCE [LARGE SCALE GENOMIC DNA]</scope>
    <source>
        <strain evidence="4">cv. Victoria</strain>
        <tissue evidence="3">Leaf</tissue>
    </source>
</reference>
<keyword evidence="4" id="KW-1185">Reference proteome</keyword>
<evidence type="ECO:0000259" key="2">
    <source>
        <dbReference type="PROSITE" id="PS50181"/>
    </source>
</evidence>
<dbReference type="InterPro" id="IPR036047">
    <property type="entry name" value="F-box-like_dom_sf"/>
</dbReference>
<dbReference type="Proteomes" id="UP000324897">
    <property type="component" value="Chromosome 2"/>
</dbReference>
<organism evidence="3 4">
    <name type="scientific">Eragrostis curvula</name>
    <name type="common">weeping love grass</name>
    <dbReference type="NCBI Taxonomy" id="38414"/>
    <lineage>
        <taxon>Eukaryota</taxon>
        <taxon>Viridiplantae</taxon>
        <taxon>Streptophyta</taxon>
        <taxon>Embryophyta</taxon>
        <taxon>Tracheophyta</taxon>
        <taxon>Spermatophyta</taxon>
        <taxon>Magnoliopsida</taxon>
        <taxon>Liliopsida</taxon>
        <taxon>Poales</taxon>
        <taxon>Poaceae</taxon>
        <taxon>PACMAD clade</taxon>
        <taxon>Chloridoideae</taxon>
        <taxon>Eragrostideae</taxon>
        <taxon>Eragrostidinae</taxon>
        <taxon>Eragrostis</taxon>
    </lineage>
</organism>
<dbReference type="CDD" id="cd09917">
    <property type="entry name" value="F-box_SF"/>
    <property type="match status" value="1"/>
</dbReference>
<keyword evidence="1" id="KW-0732">Signal</keyword>
<dbReference type="InterPro" id="IPR005174">
    <property type="entry name" value="KIB1-4_b-propeller"/>
</dbReference>
<evidence type="ECO:0000256" key="1">
    <source>
        <dbReference type="SAM" id="SignalP"/>
    </source>
</evidence>
<sequence>MMSLRCLCHLVLRAFWPKIFAYFPSSQKTLHSDHEHVNPSSHIEEATVNRESLELPIDILIEEATVNRESLELPIDILIDIFALLEVPDLVRASCVCSSWHTAYTSLRSSGWYNRQQTPCLFYTSESVDNNIACMYSLAEKRVYKLNLPEPPIHSRNIIGSSNGWLVTADESSELHIVNPITGEQVALPSVSTIEQVRPIFDESGALQEYELSQYYGEEEFGCPYTRAPDKLRDDLYVKAFVFFYSSRGSYIVVLIHNPIDQLSFAWVGDSKWTWLPPSAAYEDCIYIDGLLYAITSTGEIDAFDFTGPAVVRKVILNKMKNYIDERMYIVQSPSGDLMQVWKEHDAISVEDVADDLSGLEFETTYVLMYKVDMAEKKLVYINGLHDHVLFLGHGQSHCITAEEYPQLLANHVYLTDDIKSIALLWKSNHRDIGSDIRKIENE</sequence>
<name>A0A5J9UNX9_9POAL</name>
<dbReference type="Gene3D" id="1.20.1280.50">
    <property type="match status" value="1"/>
</dbReference>
<dbReference type="SMART" id="SM00256">
    <property type="entry name" value="FBOX"/>
    <property type="match status" value="1"/>
</dbReference>
<accession>A0A5J9UNX9</accession>
<proteinExistence type="predicted"/>
<feature type="chain" id="PRO_5023864630" description="F-box domain-containing protein" evidence="1">
    <location>
        <begin position="22"/>
        <end position="443"/>
    </location>
</feature>
<feature type="domain" description="F-box" evidence="2">
    <location>
        <begin position="67"/>
        <end position="115"/>
    </location>
</feature>
<dbReference type="Pfam" id="PF12937">
    <property type="entry name" value="F-box-like"/>
    <property type="match status" value="1"/>
</dbReference>
<dbReference type="PROSITE" id="PS50181">
    <property type="entry name" value="FBOX"/>
    <property type="match status" value="1"/>
</dbReference>